<dbReference type="AlphaFoldDB" id="A0A1Y3YTR0"/>
<keyword evidence="1" id="KW-1133">Transmembrane helix</keyword>
<feature type="transmembrane region" description="Helical" evidence="1">
    <location>
        <begin position="348"/>
        <end position="381"/>
    </location>
</feature>
<keyword evidence="1" id="KW-0812">Transmembrane</keyword>
<feature type="transmembrane region" description="Helical" evidence="1">
    <location>
        <begin position="163"/>
        <end position="182"/>
    </location>
</feature>
<sequence length="404" mass="47249">MIQMKSNIKVTKRYKIISILLLLSLFTQNSSIFSHHIAYILNAIILCLFYHITRKVFSSQNIWIKLSILLFILYNIILGGRLLIDHKGYSLGSCFFHPFFLQSLFMPILLFTRSSFFFYIKNKSSYLLWLAIICLPFAKIVFIELIMLYIYIQLIFTNFRFKINFKSYIIIFFCLFVLWYNVIILDNRFILLLIILVLGGIITIKYLQKYKIIVWSIYISIPLIFFICLYTLGISLFNIPSYSKYFKSDNALITDTRTFLYLETKQSLINNDAVWNGLGLNGKITTVLSSDIDSSVDQKGKRSFVEANFLELARRGGGIYIILYSCLLLFSSFQALKAQNRFMQNIAFFITSSHICSLIGMIYAMNFDTILIFLCISLSLNKRLITMKEERIYALIDNKNIYRI</sequence>
<proteinExistence type="predicted"/>
<feature type="transmembrane region" description="Helical" evidence="1">
    <location>
        <begin position="62"/>
        <end position="84"/>
    </location>
</feature>
<feature type="transmembrane region" description="Helical" evidence="1">
    <location>
        <begin position="99"/>
        <end position="120"/>
    </location>
</feature>
<evidence type="ECO:0000313" key="2">
    <source>
        <dbReference type="EMBL" id="OUN99898.1"/>
    </source>
</evidence>
<comment type="caution">
    <text evidence="2">The sequence shown here is derived from an EMBL/GenBank/DDBJ whole genome shotgun (WGS) entry which is preliminary data.</text>
</comment>
<accession>A0A1Y3YTR0</accession>
<organism evidence="2 3">
    <name type="scientific">Bacteroides clarus</name>
    <dbReference type="NCBI Taxonomy" id="626929"/>
    <lineage>
        <taxon>Bacteria</taxon>
        <taxon>Pseudomonadati</taxon>
        <taxon>Bacteroidota</taxon>
        <taxon>Bacteroidia</taxon>
        <taxon>Bacteroidales</taxon>
        <taxon>Bacteroidaceae</taxon>
        <taxon>Bacteroides</taxon>
    </lineage>
</organism>
<dbReference type="Proteomes" id="UP000195386">
    <property type="component" value="Unassembled WGS sequence"/>
</dbReference>
<protein>
    <recommendedName>
        <fullName evidence="4">O-antigen ligase domain-containing protein</fullName>
    </recommendedName>
</protein>
<feature type="transmembrane region" description="Helical" evidence="1">
    <location>
        <begin position="318"/>
        <end position="336"/>
    </location>
</feature>
<feature type="transmembrane region" description="Helical" evidence="1">
    <location>
        <begin position="37"/>
        <end position="53"/>
    </location>
</feature>
<gene>
    <name evidence="2" type="ORF">B5F97_15020</name>
</gene>
<keyword evidence="1" id="KW-0472">Membrane</keyword>
<feature type="transmembrane region" description="Helical" evidence="1">
    <location>
        <begin position="213"/>
        <end position="237"/>
    </location>
</feature>
<evidence type="ECO:0008006" key="4">
    <source>
        <dbReference type="Google" id="ProtNLM"/>
    </source>
</evidence>
<evidence type="ECO:0000256" key="1">
    <source>
        <dbReference type="SAM" id="Phobius"/>
    </source>
</evidence>
<evidence type="ECO:0000313" key="3">
    <source>
        <dbReference type="Proteomes" id="UP000195386"/>
    </source>
</evidence>
<dbReference type="EMBL" id="NFII01000017">
    <property type="protein sequence ID" value="OUN99898.1"/>
    <property type="molecule type" value="Genomic_DNA"/>
</dbReference>
<feature type="transmembrane region" description="Helical" evidence="1">
    <location>
        <begin position="189"/>
        <end position="207"/>
    </location>
</feature>
<reference evidence="3" key="1">
    <citation type="submission" date="2017-04" db="EMBL/GenBank/DDBJ databases">
        <title>Function of individual gut microbiota members based on whole genome sequencing of pure cultures obtained from chicken caecum.</title>
        <authorList>
            <person name="Medvecky M."/>
            <person name="Cejkova D."/>
            <person name="Polansky O."/>
            <person name="Karasova D."/>
            <person name="Kubasova T."/>
            <person name="Cizek A."/>
            <person name="Rychlik I."/>
        </authorList>
    </citation>
    <scope>NUCLEOTIDE SEQUENCE [LARGE SCALE GENOMIC DNA]</scope>
    <source>
        <strain evidence="3">An43</strain>
    </source>
</reference>
<feature type="transmembrane region" description="Helical" evidence="1">
    <location>
        <begin position="127"/>
        <end position="151"/>
    </location>
</feature>
<name>A0A1Y3YTR0_9BACE</name>